<sequence length="568" mass="60943">MPTGEFSLREIPFSHPGSWFDVSPVVAQATYADDLHLVSHRHGMHAVLALVPERGGERAAVPAGATPSALTWGAGEERITAAFAAPDALRIAGRGLSLRIRAAEPTLTPFTGTYFFADPVDGAAVFTSYETGHRYRVTVLSGHVRHIGAEALGTAERAVVVSGDTWEVAIEELPGAREPYSPAPAFDGVVAAAEAGFTTFADAVAPWRGERTPAAELACYVLWSAIVAPAGFVGRPAVLMSKHWMDKVWSWDHCFNALALAGGRPELAWDQVQVVFDHQDDRGALPDSITHAEVLRNFVKPPIHGWALSRLRGRLPGGLPETGLAYRQLAAWTTFWLEHRRVPGGPLAHYEHGNDSGWDNATPFAEQRLVQTPDLAAFLVLQLKELALLAAGEGDPAAAARWDAEAESMLAALLGELWDGTKFVSRTAATGAVHSGASLLELMPIVLGEHLPPDVRDKVVAGLETHLTGVGLATERPASAFYEPDGYWRGPVWAPVTVLIEDGLRRAGAAEFADRVSARFRAVCEKSGFAENFDALTGDGLRDRAYTWTAAAYLVLAGDAERRIAQGG</sequence>
<dbReference type="InterPro" id="IPR054491">
    <property type="entry name" value="MGH1-like_GH"/>
</dbReference>
<keyword evidence="2" id="KW-0378">Hydrolase</keyword>
<dbReference type="SUPFAM" id="SSF48208">
    <property type="entry name" value="Six-hairpin glycosidases"/>
    <property type="match status" value="1"/>
</dbReference>
<dbReference type="Gene3D" id="1.50.10.10">
    <property type="match status" value="1"/>
</dbReference>
<dbReference type="HOGENOM" id="CLU_030429_0_0_11"/>
<reference evidence="5 6" key="1">
    <citation type="journal article" date="2010" name="Cell Res.">
        <title>Complete genome sequence of the rifamycin SV-producing Amycolatopsis mediterranei U32 revealed its genetic characteristics in phylogeny and metabolism.</title>
        <authorList>
            <person name="Zhao W."/>
            <person name="Zhong Y."/>
            <person name="Yuan H."/>
            <person name="Wang J."/>
            <person name="Zheng H."/>
            <person name="Wang Y."/>
            <person name="Cen X."/>
            <person name="Xu F."/>
            <person name="Bai J."/>
            <person name="Han X."/>
            <person name="Lu G."/>
            <person name="Zhu Y."/>
            <person name="Shao Z."/>
            <person name="Yan H."/>
            <person name="Li C."/>
            <person name="Peng N."/>
            <person name="Zhang Z."/>
            <person name="Zhang Y."/>
            <person name="Lin W."/>
            <person name="Fan Y."/>
            <person name="Qin Z."/>
            <person name="Hu Y."/>
            <person name="Zhu B."/>
            <person name="Wang S."/>
            <person name="Ding X."/>
            <person name="Zhao G.P."/>
        </authorList>
    </citation>
    <scope>NUCLEOTIDE SEQUENCE [LARGE SCALE GENOMIC DNA]</scope>
    <source>
        <strain evidence="6">U-32</strain>
    </source>
</reference>
<organism evidence="5 6">
    <name type="scientific">Amycolatopsis mediterranei (strain U-32)</name>
    <dbReference type="NCBI Taxonomy" id="749927"/>
    <lineage>
        <taxon>Bacteria</taxon>
        <taxon>Bacillati</taxon>
        <taxon>Actinomycetota</taxon>
        <taxon>Actinomycetes</taxon>
        <taxon>Pseudonocardiales</taxon>
        <taxon>Pseudonocardiaceae</taxon>
        <taxon>Amycolatopsis</taxon>
    </lineage>
</organism>
<dbReference type="InterPro" id="IPR008928">
    <property type="entry name" value="6-hairpin_glycosidase_sf"/>
</dbReference>
<evidence type="ECO:0000256" key="1">
    <source>
        <dbReference type="ARBA" id="ARBA00010833"/>
    </source>
</evidence>
<proteinExistence type="inferred from homology"/>
<dbReference type="GO" id="GO:0009311">
    <property type="term" value="P:oligosaccharide metabolic process"/>
    <property type="evidence" value="ECO:0007669"/>
    <property type="project" value="InterPro"/>
</dbReference>
<evidence type="ECO:0000256" key="3">
    <source>
        <dbReference type="ARBA" id="ARBA00023295"/>
    </source>
</evidence>
<dbReference type="InterPro" id="IPR012341">
    <property type="entry name" value="6hp_glycosidase-like_sf"/>
</dbReference>
<dbReference type="OrthoDB" id="9798687at2"/>
<dbReference type="AlphaFoldDB" id="A0A0H3D2J4"/>
<keyword evidence="3" id="KW-0326">Glycosidase</keyword>
<dbReference type="PANTHER" id="PTHR10412">
    <property type="entry name" value="MANNOSYL-OLIGOSACCHARIDE GLUCOSIDASE"/>
    <property type="match status" value="1"/>
</dbReference>
<dbReference type="KEGG" id="amd:AMED_3074"/>
<evidence type="ECO:0000313" key="5">
    <source>
        <dbReference type="EMBL" id="ADJ44865.1"/>
    </source>
</evidence>
<dbReference type="Proteomes" id="UP000000328">
    <property type="component" value="Chromosome"/>
</dbReference>
<dbReference type="GO" id="GO:0006487">
    <property type="term" value="P:protein N-linked glycosylation"/>
    <property type="evidence" value="ECO:0007669"/>
    <property type="project" value="TreeGrafter"/>
</dbReference>
<dbReference type="PATRIC" id="fig|749927.5.peg.3170"/>
<evidence type="ECO:0000259" key="4">
    <source>
        <dbReference type="Pfam" id="PF22422"/>
    </source>
</evidence>
<name>A0A0H3D2J4_AMYMU</name>
<dbReference type="GO" id="GO:0004573">
    <property type="term" value="F:Glc3Man9GlcNAc2 oligosaccharide glucosidase activity"/>
    <property type="evidence" value="ECO:0007669"/>
    <property type="project" value="InterPro"/>
</dbReference>
<accession>A0A0H3D2J4</accession>
<gene>
    <name evidence="5" type="ordered locus">AMED_3074</name>
</gene>
<evidence type="ECO:0000256" key="2">
    <source>
        <dbReference type="ARBA" id="ARBA00022801"/>
    </source>
</evidence>
<dbReference type="GeneID" id="92870840"/>
<dbReference type="Pfam" id="PF22422">
    <property type="entry name" value="MGH1-like_GH"/>
    <property type="match status" value="1"/>
</dbReference>
<evidence type="ECO:0000313" key="6">
    <source>
        <dbReference type="Proteomes" id="UP000000328"/>
    </source>
</evidence>
<feature type="domain" description="Mannosylglycerate hydrolase MGH1-like glycoside hydrolase" evidence="4">
    <location>
        <begin position="247"/>
        <end position="549"/>
    </location>
</feature>
<protein>
    <recommendedName>
        <fullName evidence="4">Mannosylglycerate hydrolase MGH1-like glycoside hydrolase domain-containing protein</fullName>
    </recommendedName>
</protein>
<dbReference type="PANTHER" id="PTHR10412:SF11">
    <property type="entry name" value="MANNOSYL-OLIGOSACCHARIDE GLUCOSIDASE"/>
    <property type="match status" value="1"/>
</dbReference>
<dbReference type="RefSeq" id="WP_013224937.1">
    <property type="nucleotide sequence ID" value="NC_014318.1"/>
</dbReference>
<dbReference type="eggNOG" id="COG3408">
    <property type="taxonomic scope" value="Bacteria"/>
</dbReference>
<dbReference type="InterPro" id="IPR004888">
    <property type="entry name" value="Glycoside_hydrolase_63"/>
</dbReference>
<dbReference type="EMBL" id="CP002000">
    <property type="protein sequence ID" value="ADJ44865.1"/>
    <property type="molecule type" value="Genomic_DNA"/>
</dbReference>
<comment type="similarity">
    <text evidence="1">Belongs to the glycosyl hydrolase 63 family.</text>
</comment>